<keyword evidence="2" id="KW-0539">Nucleus</keyword>
<dbReference type="GO" id="GO:0008623">
    <property type="term" value="C:CHRAC"/>
    <property type="evidence" value="ECO:0007669"/>
    <property type="project" value="TreeGrafter"/>
</dbReference>
<dbReference type="OMA" id="KQNHRTI"/>
<dbReference type="EMBL" id="LN902848">
    <property type="protein sequence ID" value="CDI97192.1"/>
    <property type="molecule type" value="Genomic_DNA"/>
</dbReference>
<accession>A0A087VYB6</accession>
<evidence type="ECO:0000259" key="5">
    <source>
        <dbReference type="Pfam" id="PF00808"/>
    </source>
</evidence>
<feature type="compositionally biased region" description="Acidic residues" evidence="4">
    <location>
        <begin position="116"/>
        <end position="125"/>
    </location>
</feature>
<reference evidence="6" key="2">
    <citation type="submission" date="2015-11" db="EMBL/GenBank/DDBJ databases">
        <authorList>
            <person name="Zhang Y."/>
            <person name="Guo Z."/>
        </authorList>
    </citation>
    <scope>NUCLEOTIDE SEQUENCE</scope>
</reference>
<evidence type="ECO:0000256" key="2">
    <source>
        <dbReference type="ARBA" id="ARBA00023242"/>
    </source>
</evidence>
<dbReference type="GO" id="GO:0008622">
    <property type="term" value="C:epsilon DNA polymerase complex"/>
    <property type="evidence" value="ECO:0007669"/>
    <property type="project" value="TreeGrafter"/>
</dbReference>
<evidence type="ECO:0000256" key="4">
    <source>
        <dbReference type="SAM" id="MobiDB-lite"/>
    </source>
</evidence>
<dbReference type="InterPro" id="IPR009072">
    <property type="entry name" value="Histone-fold"/>
</dbReference>
<dbReference type="PANTHER" id="PTHR46172">
    <property type="entry name" value="DNA POLYMERASE EPSILON SUBUNIT 3"/>
    <property type="match status" value="1"/>
</dbReference>
<dbReference type="CDD" id="cd22928">
    <property type="entry name" value="HFD_POLE3_DPB4"/>
    <property type="match status" value="1"/>
</dbReference>
<dbReference type="GO" id="GO:0031507">
    <property type="term" value="P:heterochromatin formation"/>
    <property type="evidence" value="ECO:0007669"/>
    <property type="project" value="TreeGrafter"/>
</dbReference>
<name>A0A087VYB6_ECHMU</name>
<protein>
    <recommendedName>
        <fullName evidence="3">DNA polymerase epsilon subunit 3</fullName>
    </recommendedName>
</protein>
<organism evidence="6 7">
    <name type="scientific">Echinococcus multilocularis</name>
    <name type="common">Fox tapeworm</name>
    <dbReference type="NCBI Taxonomy" id="6211"/>
    <lineage>
        <taxon>Eukaryota</taxon>
        <taxon>Metazoa</taxon>
        <taxon>Spiralia</taxon>
        <taxon>Lophotrochozoa</taxon>
        <taxon>Platyhelminthes</taxon>
        <taxon>Cestoda</taxon>
        <taxon>Eucestoda</taxon>
        <taxon>Cyclophyllidea</taxon>
        <taxon>Taeniidae</taxon>
        <taxon>Echinococcus</taxon>
    </lineage>
</organism>
<dbReference type="PANTHER" id="PTHR46172:SF1">
    <property type="entry name" value="DNA POLYMERASE EPSILON SUBUNIT 3"/>
    <property type="match status" value="1"/>
</dbReference>
<dbReference type="SUPFAM" id="SSF47113">
    <property type="entry name" value="Histone-fold"/>
    <property type="match status" value="1"/>
</dbReference>
<dbReference type="eggNOG" id="KOG0870">
    <property type="taxonomic scope" value="Eukaryota"/>
</dbReference>
<dbReference type="Gene3D" id="1.10.20.10">
    <property type="entry name" value="Histone, subunit A"/>
    <property type="match status" value="1"/>
</dbReference>
<gene>
    <name evidence="6" type="ORF">EmuJ_000095800</name>
</gene>
<dbReference type="OrthoDB" id="1707486at2759"/>
<comment type="subcellular location">
    <subcellularLocation>
        <location evidence="1">Nucleus</location>
    </subcellularLocation>
</comment>
<dbReference type="Pfam" id="PF00808">
    <property type="entry name" value="CBFD_NFYB_HMF"/>
    <property type="match status" value="1"/>
</dbReference>
<dbReference type="GO" id="GO:0006272">
    <property type="term" value="P:leading strand elongation"/>
    <property type="evidence" value="ECO:0007669"/>
    <property type="project" value="TreeGrafter"/>
</dbReference>
<dbReference type="GO" id="GO:0031490">
    <property type="term" value="F:chromatin DNA binding"/>
    <property type="evidence" value="ECO:0007669"/>
    <property type="project" value="TreeGrafter"/>
</dbReference>
<evidence type="ECO:0000256" key="3">
    <source>
        <dbReference type="ARBA" id="ARBA00039793"/>
    </source>
</evidence>
<keyword evidence="7" id="KW-1185">Reference proteome</keyword>
<sequence length="125" mass="13630">MSEKSDDLYLPNAVIMRIVREAFPEDASVMVSREARSALSKAASSFVLCVTSMASVHCEAGKRKTLAASDVIGALRDMQFGHFESPLLQFLESYRESTAAKKASKRSTTTPGEASDMVEDMDEAM</sequence>
<evidence type="ECO:0000313" key="6">
    <source>
        <dbReference type="EMBL" id="CDI97192.1"/>
    </source>
</evidence>
<dbReference type="STRING" id="6211.A0A087VYB6"/>
<dbReference type="InterPro" id="IPR003958">
    <property type="entry name" value="CBFA_NFYB_domain"/>
</dbReference>
<dbReference type="GO" id="GO:0046982">
    <property type="term" value="F:protein heterodimerization activity"/>
    <property type="evidence" value="ECO:0007669"/>
    <property type="project" value="InterPro"/>
</dbReference>
<evidence type="ECO:0000256" key="1">
    <source>
        <dbReference type="ARBA" id="ARBA00004123"/>
    </source>
</evidence>
<dbReference type="AlphaFoldDB" id="A0A087VYB6"/>
<reference evidence="6" key="1">
    <citation type="journal article" date="2013" name="Nature">
        <title>The genomes of four tapeworm species reveal adaptations to parasitism.</title>
        <authorList>
            <person name="Tsai I.J."/>
            <person name="Zarowiecki M."/>
            <person name="Holroyd N."/>
            <person name="Garciarrubio A."/>
            <person name="Sanchez-Flores A."/>
            <person name="Brooks K.L."/>
            <person name="Tracey A."/>
            <person name="Bobes R.J."/>
            <person name="Fragoso G."/>
            <person name="Sciutto E."/>
            <person name="Aslett M."/>
            <person name="Beasley H."/>
            <person name="Bennett H.M."/>
            <person name="Cai J."/>
            <person name="Camicia F."/>
            <person name="Clark R."/>
            <person name="Cucher M."/>
            <person name="De Silva N."/>
            <person name="Day T.A."/>
            <person name="Deplazes P."/>
            <person name="Estrada K."/>
            <person name="Fernandez C."/>
            <person name="Holland P.W."/>
            <person name="Hou J."/>
            <person name="Hu S."/>
            <person name="Huckvale T."/>
            <person name="Hung S.S."/>
            <person name="Kamenetzky L."/>
            <person name="Keane J.A."/>
            <person name="Kiss F."/>
            <person name="Koziol U."/>
            <person name="Lambert O."/>
            <person name="Liu K."/>
            <person name="Luo X."/>
            <person name="Luo Y."/>
            <person name="Macchiaroli N."/>
            <person name="Nichol S."/>
            <person name="Paps J."/>
            <person name="Parkinson J."/>
            <person name="Pouchkina-Stantcheva N."/>
            <person name="Riddiford N."/>
            <person name="Rosenzvit M."/>
            <person name="Salinas G."/>
            <person name="Wasmuth J.D."/>
            <person name="Zamanian M."/>
            <person name="Zheng Y."/>
            <person name="Cai X."/>
            <person name="Soberon X."/>
            <person name="Olson P.D."/>
            <person name="Laclette J.P."/>
            <person name="Brehm K."/>
            <person name="Berriman M."/>
            <person name="Garciarrubio A."/>
            <person name="Bobes R.J."/>
            <person name="Fragoso G."/>
            <person name="Sanchez-Flores A."/>
            <person name="Estrada K."/>
            <person name="Cevallos M.A."/>
            <person name="Morett E."/>
            <person name="Gonzalez V."/>
            <person name="Portillo T."/>
            <person name="Ochoa-Leyva A."/>
            <person name="Jose M.V."/>
            <person name="Sciutto E."/>
            <person name="Landa A."/>
            <person name="Jimenez L."/>
            <person name="Valdes V."/>
            <person name="Carrero J.C."/>
            <person name="Larralde C."/>
            <person name="Morales-Montor J."/>
            <person name="Limon-Lason J."/>
            <person name="Soberon X."/>
            <person name="Laclette J.P."/>
        </authorList>
    </citation>
    <scope>NUCLEOTIDE SEQUENCE [LARGE SCALE GENOMIC DNA]</scope>
</reference>
<dbReference type="GO" id="GO:0006974">
    <property type="term" value="P:DNA damage response"/>
    <property type="evidence" value="ECO:0007669"/>
    <property type="project" value="TreeGrafter"/>
</dbReference>
<feature type="region of interest" description="Disordered" evidence="4">
    <location>
        <begin position="99"/>
        <end position="125"/>
    </location>
</feature>
<dbReference type="Proteomes" id="UP000017246">
    <property type="component" value="Unassembled WGS sequence"/>
</dbReference>
<feature type="domain" description="Transcription factor CBF/NF-Y/archaeal histone" evidence="5">
    <location>
        <begin position="9"/>
        <end position="75"/>
    </location>
</feature>
<proteinExistence type="predicted"/>
<dbReference type="InterPro" id="IPR051377">
    <property type="entry name" value="DNA_Pol-Epsilon_Subunit"/>
</dbReference>
<evidence type="ECO:0000313" key="7">
    <source>
        <dbReference type="Proteomes" id="UP000017246"/>
    </source>
</evidence>